<dbReference type="Gene3D" id="3.80.10.10">
    <property type="entry name" value="Ribonuclease Inhibitor"/>
    <property type="match status" value="1"/>
</dbReference>
<dbReference type="Pfam" id="PF12937">
    <property type="entry name" value="F-box-like"/>
    <property type="match status" value="1"/>
</dbReference>
<reference evidence="3 4" key="1">
    <citation type="submission" date="2016-08" db="EMBL/GenBank/DDBJ databases">
        <title>A Parts List for Fungal Cellulosomes Revealed by Comparative Genomics.</title>
        <authorList>
            <consortium name="DOE Joint Genome Institute"/>
            <person name="Haitjema C.H."/>
            <person name="Gilmore S.P."/>
            <person name="Henske J.K."/>
            <person name="Solomon K.V."/>
            <person name="De Groot R."/>
            <person name="Kuo A."/>
            <person name="Mondo S.J."/>
            <person name="Salamov A.A."/>
            <person name="Labutti K."/>
            <person name="Zhao Z."/>
            <person name="Chiniquy J."/>
            <person name="Barry K."/>
            <person name="Brewer H.M."/>
            <person name="Purvine S.O."/>
            <person name="Wright A.T."/>
            <person name="Boxma B."/>
            <person name="Van Alen T."/>
            <person name="Hackstein J.H."/>
            <person name="Baker S.E."/>
            <person name="Grigoriev I.V."/>
            <person name="O'Malley M.A."/>
        </authorList>
    </citation>
    <scope>NUCLEOTIDE SEQUENCE [LARGE SCALE GENOMIC DNA]</scope>
    <source>
        <strain evidence="3 4">G1</strain>
    </source>
</reference>
<dbReference type="OrthoDB" id="10257471at2759"/>
<organism evidence="3 4">
    <name type="scientific">Neocallimastix californiae</name>
    <dbReference type="NCBI Taxonomy" id="1754190"/>
    <lineage>
        <taxon>Eukaryota</taxon>
        <taxon>Fungi</taxon>
        <taxon>Fungi incertae sedis</taxon>
        <taxon>Chytridiomycota</taxon>
        <taxon>Chytridiomycota incertae sedis</taxon>
        <taxon>Neocallimastigomycetes</taxon>
        <taxon>Neocallimastigales</taxon>
        <taxon>Neocallimastigaceae</taxon>
        <taxon>Neocallimastix</taxon>
    </lineage>
</organism>
<dbReference type="STRING" id="1754190.A0A1Y2D0V2"/>
<dbReference type="AlphaFoldDB" id="A0A1Y2D0V2"/>
<dbReference type="EMBL" id="MCOG01000093">
    <property type="protein sequence ID" value="ORY52225.1"/>
    <property type="molecule type" value="Genomic_DNA"/>
</dbReference>
<dbReference type="SUPFAM" id="SSF81383">
    <property type="entry name" value="F-box domain"/>
    <property type="match status" value="1"/>
</dbReference>
<feature type="compositionally biased region" description="Low complexity" evidence="1">
    <location>
        <begin position="87"/>
        <end position="101"/>
    </location>
</feature>
<evidence type="ECO:0000313" key="3">
    <source>
        <dbReference type="EMBL" id="ORY52225.1"/>
    </source>
</evidence>
<keyword evidence="4" id="KW-1185">Reference proteome</keyword>
<accession>A0A1Y2D0V2</accession>
<dbReference type="SUPFAM" id="SSF52047">
    <property type="entry name" value="RNI-like"/>
    <property type="match status" value="1"/>
</dbReference>
<feature type="domain" description="F-box" evidence="2">
    <location>
        <begin position="4"/>
        <end position="49"/>
    </location>
</feature>
<dbReference type="InterPro" id="IPR001810">
    <property type="entry name" value="F-box_dom"/>
</dbReference>
<dbReference type="PROSITE" id="PS50181">
    <property type="entry name" value="FBOX"/>
    <property type="match status" value="1"/>
</dbReference>
<evidence type="ECO:0000259" key="2">
    <source>
        <dbReference type="PROSITE" id="PS50181"/>
    </source>
</evidence>
<evidence type="ECO:0000313" key="4">
    <source>
        <dbReference type="Proteomes" id="UP000193920"/>
    </source>
</evidence>
<comment type="caution">
    <text evidence="3">The sequence shown here is derived from an EMBL/GenBank/DDBJ whole genome shotgun (WGS) entry which is preliminary data.</text>
</comment>
<feature type="region of interest" description="Disordered" evidence="1">
    <location>
        <begin position="76"/>
        <end position="101"/>
    </location>
</feature>
<evidence type="ECO:0000256" key="1">
    <source>
        <dbReference type="SAM" id="MobiDB-lite"/>
    </source>
</evidence>
<proteinExistence type="predicted"/>
<dbReference type="InterPro" id="IPR036047">
    <property type="entry name" value="F-box-like_dom_sf"/>
</dbReference>
<sequence length="446" mass="50873">MNLNFEMNSLPFEIASLISKYLDHSSLANCCLVNKHWYACFISSVWESPKVNGLDHLKSLHHSLDSIASIMEKNNDNKVEEEKEENNNTNNNNNNNNNNNKKTISFTDSFNHLKMIKHLDLTSLIDEYDYNEGENDITSFDYADSQIQSLFSELANYCSELKSLTLKVPSEKNSSKDAPNFFFALRQFAKSALSLESLTLDFNDMTVFYDHFQESIPLECFTKIHTLNLQNAAMVDDSAFIWLWSNCPLLTSITISQSSSLADYVLNPLLRINGDKIKTFNLERCSRLSPSSLLNIIINCKNLERLRWVNNGASFNRRLLSNYSYDFEIKDMDQFMTTLNNTCVVTHLKELDYAFLNLSKASVIFDFLIEKNRESLESIKCDTSEALVDAVQKNLIFPQLKEVSCTNKAVSLKELSKSVSSSLENGCHNVITTNDIIKKNVMSLEV</sequence>
<gene>
    <name evidence="3" type="ORF">LY90DRAFT_702714</name>
</gene>
<dbReference type="InterPro" id="IPR032675">
    <property type="entry name" value="LRR_dom_sf"/>
</dbReference>
<name>A0A1Y2D0V2_9FUNG</name>
<dbReference type="Proteomes" id="UP000193920">
    <property type="component" value="Unassembled WGS sequence"/>
</dbReference>
<dbReference type="Gene3D" id="1.20.1280.50">
    <property type="match status" value="1"/>
</dbReference>
<protein>
    <recommendedName>
        <fullName evidence="2">F-box domain-containing protein</fullName>
    </recommendedName>
</protein>